<keyword evidence="3" id="KW-1185">Reference proteome</keyword>
<evidence type="ECO:0000313" key="2">
    <source>
        <dbReference type="EMBL" id="TCT24028.1"/>
    </source>
</evidence>
<dbReference type="RefSeq" id="WP_132975104.1">
    <property type="nucleotide sequence ID" value="NZ_SMAO01000001.1"/>
</dbReference>
<accession>A0A4R3N4C8</accession>
<evidence type="ECO:0000256" key="1">
    <source>
        <dbReference type="SAM" id="MobiDB-lite"/>
    </source>
</evidence>
<dbReference type="SMART" id="SM00028">
    <property type="entry name" value="TPR"/>
    <property type="match status" value="3"/>
</dbReference>
<dbReference type="Pfam" id="PF13432">
    <property type="entry name" value="TPR_16"/>
    <property type="match status" value="1"/>
</dbReference>
<dbReference type="EMBL" id="SMAO01000001">
    <property type="protein sequence ID" value="TCT24028.1"/>
    <property type="molecule type" value="Genomic_DNA"/>
</dbReference>
<dbReference type="Proteomes" id="UP000295717">
    <property type="component" value="Unassembled WGS sequence"/>
</dbReference>
<reference evidence="2 3" key="1">
    <citation type="submission" date="2019-03" db="EMBL/GenBank/DDBJ databases">
        <title>Genomic Encyclopedia of Type Strains, Phase IV (KMG-IV): sequencing the most valuable type-strain genomes for metagenomic binning, comparative biology and taxonomic classification.</title>
        <authorList>
            <person name="Goeker M."/>
        </authorList>
    </citation>
    <scope>NUCLEOTIDE SEQUENCE [LARGE SCALE GENOMIC DNA]</scope>
    <source>
        <strain evidence="2 3">DSM 13587</strain>
    </source>
</reference>
<gene>
    <name evidence="2" type="ORF">EDC35_101346</name>
</gene>
<comment type="caution">
    <text evidence="2">The sequence shown here is derived from an EMBL/GenBank/DDBJ whole genome shotgun (WGS) entry which is preliminary data.</text>
</comment>
<dbReference type="InterPro" id="IPR019734">
    <property type="entry name" value="TPR_rpt"/>
</dbReference>
<dbReference type="PANTHER" id="PTHR44998">
    <property type="match status" value="1"/>
</dbReference>
<dbReference type="Gene3D" id="1.25.40.10">
    <property type="entry name" value="Tetratricopeptide repeat domain"/>
    <property type="match status" value="1"/>
</dbReference>
<evidence type="ECO:0000313" key="3">
    <source>
        <dbReference type="Proteomes" id="UP000295717"/>
    </source>
</evidence>
<feature type="region of interest" description="Disordered" evidence="1">
    <location>
        <begin position="490"/>
        <end position="521"/>
    </location>
</feature>
<organism evidence="2 3">
    <name type="scientific">Thiobaca trueperi</name>
    <dbReference type="NCBI Taxonomy" id="127458"/>
    <lineage>
        <taxon>Bacteria</taxon>
        <taxon>Pseudomonadati</taxon>
        <taxon>Pseudomonadota</taxon>
        <taxon>Gammaproteobacteria</taxon>
        <taxon>Chromatiales</taxon>
        <taxon>Chromatiaceae</taxon>
        <taxon>Thiobaca</taxon>
    </lineage>
</organism>
<name>A0A4R3N4C8_9GAMM</name>
<dbReference type="OrthoDB" id="5750125at2"/>
<protein>
    <submittedName>
        <fullName evidence="2">Tetratricopeptide repeat protein</fullName>
    </submittedName>
</protein>
<dbReference type="InterPro" id="IPR011990">
    <property type="entry name" value="TPR-like_helical_dom_sf"/>
</dbReference>
<dbReference type="Pfam" id="PF14559">
    <property type="entry name" value="TPR_19"/>
    <property type="match status" value="1"/>
</dbReference>
<proteinExistence type="predicted"/>
<dbReference type="AlphaFoldDB" id="A0A4R3N4C8"/>
<dbReference type="PANTHER" id="PTHR44998:SF1">
    <property type="entry name" value="UDP-N-ACETYLGLUCOSAMINE--PEPTIDE N-ACETYLGLUCOSAMINYLTRANSFERASE 110 KDA SUBUNIT"/>
    <property type="match status" value="1"/>
</dbReference>
<sequence length="696" mass="78408">MSAIPVSPAVERWSARLATDPVQAMGDLLAGRLFLGPFARARPSEALVQLLTPDEMPLADRALRAWLEQVIGAPARDDLPGKRFADALSEAFRAVSLVPLRESRAWCTQHQGQLRSWLRGFYFGHSRDPEAALLVALTGDQRDRHLLGLWLGLARLSGGVSEDYGRLAITGLRLMPADDAGEIERSVPVAMLRGVLDFGEALARRGDLKGKTWLAELDYLAAVYPMSTDQWGRRFRDLVQARDVSATVRKWLDQRYPGALRPFDPQQTKGFLQAPHQDELRQLLRQLPANLTAIRPQLEALFDRHRQYCRESGDSYYLVRAFCFAGDRLLNLDPTWARDLAHEAARWNPQDPYPWSLLARALEAEGDWHRAQAVYWHARRRFPHNVHSHSQLAHALIVHGDVELGEAVYDTAIGLFPSNPYCRADLAHTLRVTGRPQRAVEVYREAQQHFPQDPAIIVGLVNTLIDLERLGEAKAVLDWADQLGMDERSAAKREQVQRRLQQARNGQPVRPAQPRQPDEGRAGDLAALADITGEDLAHDPALGRAILLRRSGGDDLARAWSEIQTLPAGTVQLIETGLWRARSDGWRSAADWFDQTWGRYAGDGVLRVHRNRAHARVGDAVDWSLERERYPYLATVIETEINGEPPARIRHIDPTDQDLTEEQRQDAWFLGLMDKADPSLRDTAEEDLLSARHLLV</sequence>
<dbReference type="SUPFAM" id="SSF48452">
    <property type="entry name" value="TPR-like"/>
    <property type="match status" value="1"/>
</dbReference>